<evidence type="ECO:0000256" key="1">
    <source>
        <dbReference type="ARBA" id="ARBA00004477"/>
    </source>
</evidence>
<dbReference type="EMBL" id="GG745329">
    <property type="protein sequence ID" value="KNE55311.1"/>
    <property type="molecule type" value="Genomic_DNA"/>
</dbReference>
<dbReference type="OMA" id="WTLAKYV"/>
<accession>A0A0L0RZ04</accession>
<reference evidence="9" key="2">
    <citation type="submission" date="2009-11" db="EMBL/GenBank/DDBJ databases">
        <title>The Genome Sequence of Allomyces macrogynus strain ATCC 38327.</title>
        <authorList>
            <consortium name="The Broad Institute Genome Sequencing Platform"/>
            <person name="Russ C."/>
            <person name="Cuomo C."/>
            <person name="Shea T."/>
            <person name="Young S.K."/>
            <person name="Zeng Q."/>
            <person name="Koehrsen M."/>
            <person name="Haas B."/>
            <person name="Borodovsky M."/>
            <person name="Guigo R."/>
            <person name="Alvarado L."/>
            <person name="Berlin A."/>
            <person name="Borenstein D."/>
            <person name="Chen Z."/>
            <person name="Engels R."/>
            <person name="Freedman E."/>
            <person name="Gellesch M."/>
            <person name="Goldberg J."/>
            <person name="Griggs A."/>
            <person name="Gujja S."/>
            <person name="Heiman D."/>
            <person name="Hepburn T."/>
            <person name="Howarth C."/>
            <person name="Jen D."/>
            <person name="Larson L."/>
            <person name="Lewis B."/>
            <person name="Mehta T."/>
            <person name="Park D."/>
            <person name="Pearson M."/>
            <person name="Roberts A."/>
            <person name="Saif S."/>
            <person name="Shenoy N."/>
            <person name="Sisk P."/>
            <person name="Stolte C."/>
            <person name="Sykes S."/>
            <person name="Walk T."/>
            <person name="White J."/>
            <person name="Yandava C."/>
            <person name="Burger G."/>
            <person name="Gray M.W."/>
            <person name="Holland P.W.H."/>
            <person name="King N."/>
            <person name="Lang F.B.F."/>
            <person name="Roger A.J."/>
            <person name="Ruiz-Trillo I."/>
            <person name="Lander E."/>
            <person name="Nusbaum C."/>
        </authorList>
    </citation>
    <scope>NUCLEOTIDE SEQUENCE [LARGE SCALE GENOMIC DNA]</scope>
    <source>
        <strain evidence="9">ATCC 38327</strain>
    </source>
</reference>
<keyword evidence="3 6" id="KW-0256">Endoplasmic reticulum</keyword>
<evidence type="ECO:0000259" key="7">
    <source>
        <dbReference type="PROSITE" id="PS50845"/>
    </source>
</evidence>
<dbReference type="InterPro" id="IPR003388">
    <property type="entry name" value="Reticulon"/>
</dbReference>
<dbReference type="AlphaFoldDB" id="A0A0L0RZ04"/>
<feature type="transmembrane region" description="Helical" evidence="6">
    <location>
        <begin position="109"/>
        <end position="127"/>
    </location>
</feature>
<keyword evidence="2 6" id="KW-0812">Transmembrane</keyword>
<feature type="transmembrane region" description="Helical" evidence="6">
    <location>
        <begin position="83"/>
        <end position="103"/>
    </location>
</feature>
<dbReference type="GO" id="GO:0005789">
    <property type="term" value="C:endoplasmic reticulum membrane"/>
    <property type="evidence" value="ECO:0007669"/>
    <property type="project" value="UniProtKB-SubCell"/>
</dbReference>
<proteinExistence type="predicted"/>
<organism evidence="8 9">
    <name type="scientific">Allomyces macrogynus (strain ATCC 38327)</name>
    <name type="common">Allomyces javanicus var. macrogynus</name>
    <dbReference type="NCBI Taxonomy" id="578462"/>
    <lineage>
        <taxon>Eukaryota</taxon>
        <taxon>Fungi</taxon>
        <taxon>Fungi incertae sedis</taxon>
        <taxon>Blastocladiomycota</taxon>
        <taxon>Blastocladiomycetes</taxon>
        <taxon>Blastocladiales</taxon>
        <taxon>Blastocladiaceae</taxon>
        <taxon>Allomyces</taxon>
    </lineage>
</organism>
<dbReference type="PANTHER" id="PTHR10994">
    <property type="entry name" value="RETICULON"/>
    <property type="match status" value="1"/>
</dbReference>
<keyword evidence="5 6" id="KW-0472">Membrane</keyword>
<gene>
    <name evidence="8" type="ORF">AMAG_01215</name>
</gene>
<evidence type="ECO:0000256" key="2">
    <source>
        <dbReference type="ARBA" id="ARBA00022692"/>
    </source>
</evidence>
<evidence type="ECO:0000256" key="6">
    <source>
        <dbReference type="RuleBase" id="RU363132"/>
    </source>
</evidence>
<comment type="subcellular location">
    <subcellularLocation>
        <location evidence="1 6">Endoplasmic reticulum membrane</location>
        <topology evidence="1 6">Multi-pass membrane protein</topology>
    </subcellularLocation>
</comment>
<dbReference type="Proteomes" id="UP000054350">
    <property type="component" value="Unassembled WGS sequence"/>
</dbReference>
<evidence type="ECO:0000256" key="3">
    <source>
        <dbReference type="ARBA" id="ARBA00022824"/>
    </source>
</evidence>
<dbReference type="Pfam" id="PF02453">
    <property type="entry name" value="Reticulon"/>
    <property type="match status" value="1"/>
</dbReference>
<dbReference type="InterPro" id="IPR045064">
    <property type="entry name" value="Reticulon-like"/>
</dbReference>
<name>A0A0L0RZ04_ALLM3</name>
<dbReference type="STRING" id="578462.A0A0L0RZ04"/>
<feature type="transmembrane region" description="Helical" evidence="6">
    <location>
        <begin position="204"/>
        <end position="233"/>
    </location>
</feature>
<dbReference type="eggNOG" id="KOG1792">
    <property type="taxonomic scope" value="Eukaryota"/>
</dbReference>
<dbReference type="PANTHER" id="PTHR10994:SF193">
    <property type="entry name" value="RETICULON-LIKE PROTEIN"/>
    <property type="match status" value="1"/>
</dbReference>
<evidence type="ECO:0000256" key="5">
    <source>
        <dbReference type="ARBA" id="ARBA00023136"/>
    </source>
</evidence>
<dbReference type="PROSITE" id="PS50845">
    <property type="entry name" value="RETICULON"/>
    <property type="match status" value="1"/>
</dbReference>
<evidence type="ECO:0000256" key="4">
    <source>
        <dbReference type="ARBA" id="ARBA00022989"/>
    </source>
</evidence>
<reference evidence="8 9" key="1">
    <citation type="submission" date="2009-11" db="EMBL/GenBank/DDBJ databases">
        <title>Annotation of Allomyces macrogynus ATCC 38327.</title>
        <authorList>
            <consortium name="The Broad Institute Genome Sequencing Platform"/>
            <person name="Russ C."/>
            <person name="Cuomo C."/>
            <person name="Burger G."/>
            <person name="Gray M.W."/>
            <person name="Holland P.W.H."/>
            <person name="King N."/>
            <person name="Lang F.B.F."/>
            <person name="Roger A.J."/>
            <person name="Ruiz-Trillo I."/>
            <person name="Young S.K."/>
            <person name="Zeng Q."/>
            <person name="Gargeya S."/>
            <person name="Fitzgerald M."/>
            <person name="Haas B."/>
            <person name="Abouelleil A."/>
            <person name="Alvarado L."/>
            <person name="Arachchi H.M."/>
            <person name="Berlin A."/>
            <person name="Chapman S.B."/>
            <person name="Gearin G."/>
            <person name="Goldberg J."/>
            <person name="Griggs A."/>
            <person name="Gujja S."/>
            <person name="Hansen M."/>
            <person name="Heiman D."/>
            <person name="Howarth C."/>
            <person name="Larimer J."/>
            <person name="Lui A."/>
            <person name="MacDonald P.J.P."/>
            <person name="McCowen C."/>
            <person name="Montmayeur A."/>
            <person name="Murphy C."/>
            <person name="Neiman D."/>
            <person name="Pearson M."/>
            <person name="Priest M."/>
            <person name="Roberts A."/>
            <person name="Saif S."/>
            <person name="Shea T."/>
            <person name="Sisk P."/>
            <person name="Stolte C."/>
            <person name="Sykes S."/>
            <person name="Wortman J."/>
            <person name="Nusbaum C."/>
            <person name="Birren B."/>
        </authorList>
    </citation>
    <scope>NUCLEOTIDE SEQUENCE [LARGE SCALE GENOMIC DNA]</scope>
    <source>
        <strain evidence="8 9">ATCC 38327</strain>
    </source>
</reference>
<evidence type="ECO:0000313" key="8">
    <source>
        <dbReference type="EMBL" id="KNE55311.1"/>
    </source>
</evidence>
<dbReference type="GO" id="GO:0009617">
    <property type="term" value="P:response to bacterium"/>
    <property type="evidence" value="ECO:0007669"/>
    <property type="project" value="InterPro"/>
</dbReference>
<dbReference type="OrthoDB" id="567788at2759"/>
<evidence type="ECO:0000313" key="9">
    <source>
        <dbReference type="Proteomes" id="UP000054350"/>
    </source>
</evidence>
<dbReference type="VEuPathDB" id="FungiDB:AMAG_01215"/>
<keyword evidence="9" id="KW-1185">Reference proteome</keyword>
<protein>
    <recommendedName>
        <fullName evidence="6">Reticulon-like protein</fullName>
    </recommendedName>
</protein>
<sequence>MTDVAAETFVAPTAAAEPVVEAVAEPVAAPAPAAAAAPAAAPVTADRGLAEVLGFSFVKEDTTLFAPYVSRGRDLVLWRHPTTTGAVLGGSLAALIASAYLSWDDALRIGAGLAFTVVVLNLVYVGAVKLTKAFFGGANTRALEDEHPHAALLAQARHLQVDEAAARTATTMAVTAAGVATRSAASVLLAEDLGQSLRAAAALYLLWTVSTWFSAKTLIGLSLIVLFTIPAAYDQNREIVDKQLAIASEMVDQQLGNIKSRAIGIRADIMAKFDGSAAKKEE</sequence>
<feature type="domain" description="Reticulon" evidence="7">
    <location>
        <begin position="72"/>
        <end position="281"/>
    </location>
</feature>
<keyword evidence="4 6" id="KW-1133">Transmembrane helix</keyword>